<comment type="cofactor">
    <cofactor evidence="2">
        <name>Zn(2+)</name>
        <dbReference type="ChEBI" id="CHEBI:29105"/>
    </cofactor>
</comment>
<organism evidence="13 14">
    <name type="scientific">Candidatus Providencia siddallii</name>
    <dbReference type="NCBI Taxonomy" id="1715285"/>
    <lineage>
        <taxon>Bacteria</taxon>
        <taxon>Pseudomonadati</taxon>
        <taxon>Pseudomonadota</taxon>
        <taxon>Gammaproteobacteria</taxon>
        <taxon>Enterobacterales</taxon>
        <taxon>Morganellaceae</taxon>
        <taxon>Providencia</taxon>
    </lineage>
</organism>
<dbReference type="PANTHER" id="PTHR30390:SF7">
    <property type="entry name" value="PHOSPHOHEPTOSE ISOMERASE"/>
    <property type="match status" value="1"/>
</dbReference>
<sequence length="192" mass="21740">MYQNLIKNELIEATNILVNFTKNKKNIELIQSASLLIANALKKRKKILSCGNGGSHCDAMHFAEELTGKYRKKRKAYPAIAISDASYLSCVSNDFGYQYVFSRFIEAIGSNDDVLLVISSSGKSKNIINAIRTAHKKNMKIILLTGKNNNKIPDFIDIKINVQHLGYADRIQEIHIKIIHILIYLIEKEMTK</sequence>
<evidence type="ECO:0000313" key="14">
    <source>
        <dbReference type="Proteomes" id="UP001497533"/>
    </source>
</evidence>
<accession>A0ABM9NPQ9</accession>
<evidence type="ECO:0000256" key="10">
    <source>
        <dbReference type="ARBA" id="ARBA00023235"/>
    </source>
</evidence>
<dbReference type="Gene3D" id="3.40.50.10490">
    <property type="entry name" value="Glucose-6-phosphate isomerase like protein, domain 1"/>
    <property type="match status" value="1"/>
</dbReference>
<evidence type="ECO:0000313" key="13">
    <source>
        <dbReference type="EMBL" id="CAL1329477.1"/>
    </source>
</evidence>
<dbReference type="GO" id="GO:0016853">
    <property type="term" value="F:isomerase activity"/>
    <property type="evidence" value="ECO:0007669"/>
    <property type="project" value="UniProtKB-KW"/>
</dbReference>
<dbReference type="RefSeq" id="WP_341764935.1">
    <property type="nucleotide sequence ID" value="NZ_OZ034688.1"/>
</dbReference>
<keyword evidence="8" id="KW-0479">Metal-binding</keyword>
<feature type="domain" description="SIS" evidence="12">
    <location>
        <begin position="37"/>
        <end position="192"/>
    </location>
</feature>
<dbReference type="InterPro" id="IPR046348">
    <property type="entry name" value="SIS_dom_sf"/>
</dbReference>
<dbReference type="PANTHER" id="PTHR30390">
    <property type="entry name" value="SEDOHEPTULOSE 7-PHOSPHATE ISOMERASE / DNAA INITIATOR-ASSOCIATING FACTOR FOR REPLICATION INITIATION"/>
    <property type="match status" value="1"/>
</dbReference>
<dbReference type="PROSITE" id="PS51464">
    <property type="entry name" value="SIS"/>
    <property type="match status" value="1"/>
</dbReference>
<gene>
    <name evidence="13" type="primary">gmhA</name>
    <name evidence="13" type="ORF">PRHACTZTBTEA_568</name>
</gene>
<comment type="function">
    <text evidence="3">Catalyzes the isomerization of sedoheptulose 7-phosphate in D-glycero-D-manno-heptose 7-phosphate.</text>
</comment>
<evidence type="ECO:0000256" key="7">
    <source>
        <dbReference type="ARBA" id="ARBA00022490"/>
    </source>
</evidence>
<comment type="similarity">
    <text evidence="5">Belongs to the SIS family. GmhA subfamily.</text>
</comment>
<dbReference type="CDD" id="cd05006">
    <property type="entry name" value="SIS_GmhA"/>
    <property type="match status" value="1"/>
</dbReference>
<dbReference type="Pfam" id="PF13580">
    <property type="entry name" value="SIS_2"/>
    <property type="match status" value="1"/>
</dbReference>
<evidence type="ECO:0000256" key="11">
    <source>
        <dbReference type="ARBA" id="ARBA00023277"/>
    </source>
</evidence>
<keyword evidence="14" id="KW-1185">Reference proteome</keyword>
<keyword evidence="10 13" id="KW-0413">Isomerase</keyword>
<dbReference type="EC" id="5.3.1.28" evidence="6"/>
<evidence type="ECO:0000256" key="6">
    <source>
        <dbReference type="ARBA" id="ARBA00012580"/>
    </source>
</evidence>
<dbReference type="InterPro" id="IPR050099">
    <property type="entry name" value="SIS_GmhA/DiaA_subfam"/>
</dbReference>
<evidence type="ECO:0000256" key="4">
    <source>
        <dbReference type="ARBA" id="ARBA00004496"/>
    </source>
</evidence>
<dbReference type="EMBL" id="OZ034688">
    <property type="protein sequence ID" value="CAL1329477.1"/>
    <property type="molecule type" value="Genomic_DNA"/>
</dbReference>
<protein>
    <recommendedName>
        <fullName evidence="6">D-sedoheptulose-7-phosphate isomerase</fullName>
        <ecNumber evidence="6">5.3.1.28</ecNumber>
    </recommendedName>
</protein>
<evidence type="ECO:0000256" key="5">
    <source>
        <dbReference type="ARBA" id="ARBA00009894"/>
    </source>
</evidence>
<dbReference type="NCBIfam" id="TIGR00441">
    <property type="entry name" value="gmhA"/>
    <property type="match status" value="1"/>
</dbReference>
<evidence type="ECO:0000256" key="8">
    <source>
        <dbReference type="ARBA" id="ARBA00022723"/>
    </source>
</evidence>
<dbReference type="InterPro" id="IPR035461">
    <property type="entry name" value="GmhA/DiaA"/>
</dbReference>
<keyword evidence="7" id="KW-0963">Cytoplasm</keyword>
<evidence type="ECO:0000256" key="2">
    <source>
        <dbReference type="ARBA" id="ARBA00001947"/>
    </source>
</evidence>
<dbReference type="SUPFAM" id="SSF53697">
    <property type="entry name" value="SIS domain"/>
    <property type="match status" value="1"/>
</dbReference>
<evidence type="ECO:0000256" key="3">
    <source>
        <dbReference type="ARBA" id="ARBA00003172"/>
    </source>
</evidence>
<dbReference type="Proteomes" id="UP001497533">
    <property type="component" value="Chromosome"/>
</dbReference>
<dbReference type="InterPro" id="IPR004515">
    <property type="entry name" value="Phosphoheptose_Isoase"/>
</dbReference>
<evidence type="ECO:0000256" key="1">
    <source>
        <dbReference type="ARBA" id="ARBA00000348"/>
    </source>
</evidence>
<dbReference type="NCBIfam" id="NF001628">
    <property type="entry name" value="PRK00414.1"/>
    <property type="match status" value="1"/>
</dbReference>
<proteinExistence type="inferred from homology"/>
<reference evidence="13" key="1">
    <citation type="submission" date="2024-04" db="EMBL/GenBank/DDBJ databases">
        <authorList>
            <person name="Manzano-Marin A."/>
            <person name="Manzano-Marin A."/>
            <person name="Alejandro Manzano Marin A."/>
        </authorList>
    </citation>
    <scope>NUCLEOTIDE SEQUENCE [LARGE SCALE GENOMIC DNA]</scope>
    <source>
        <strain evidence="13">TABTEA</strain>
    </source>
</reference>
<comment type="catalytic activity">
    <reaction evidence="1">
        <text>2 D-sedoheptulose 7-phosphate = D-glycero-alpha-D-manno-heptose 7-phosphate + D-glycero-beta-D-manno-heptose 7-phosphate</text>
        <dbReference type="Rhea" id="RHEA:27489"/>
        <dbReference type="ChEBI" id="CHEBI:57483"/>
        <dbReference type="ChEBI" id="CHEBI:60203"/>
        <dbReference type="ChEBI" id="CHEBI:60204"/>
        <dbReference type="EC" id="5.3.1.28"/>
    </reaction>
</comment>
<dbReference type="InterPro" id="IPR001347">
    <property type="entry name" value="SIS_dom"/>
</dbReference>
<evidence type="ECO:0000259" key="12">
    <source>
        <dbReference type="PROSITE" id="PS51464"/>
    </source>
</evidence>
<keyword evidence="9" id="KW-0862">Zinc</keyword>
<comment type="subcellular location">
    <subcellularLocation>
        <location evidence="4">Cytoplasm</location>
    </subcellularLocation>
</comment>
<keyword evidence="11" id="KW-0119">Carbohydrate metabolism</keyword>
<evidence type="ECO:0000256" key="9">
    <source>
        <dbReference type="ARBA" id="ARBA00022833"/>
    </source>
</evidence>
<name>A0ABM9NPQ9_9GAMM</name>